<dbReference type="Proteomes" id="UP000619512">
    <property type="component" value="Unassembled WGS sequence"/>
</dbReference>
<dbReference type="EMBL" id="BMWW01000003">
    <property type="protein sequence ID" value="GGY88200.1"/>
    <property type="molecule type" value="Genomic_DNA"/>
</dbReference>
<organism evidence="1 2">
    <name type="scientific">Pseudoduganella plicata</name>
    <dbReference type="NCBI Taxonomy" id="321984"/>
    <lineage>
        <taxon>Bacteria</taxon>
        <taxon>Pseudomonadati</taxon>
        <taxon>Pseudomonadota</taxon>
        <taxon>Betaproteobacteria</taxon>
        <taxon>Burkholderiales</taxon>
        <taxon>Oxalobacteraceae</taxon>
        <taxon>Telluria group</taxon>
        <taxon>Pseudoduganella</taxon>
    </lineage>
</organism>
<comment type="caution">
    <text evidence="1">The sequence shown here is derived from an EMBL/GenBank/DDBJ whole genome shotgun (WGS) entry which is preliminary data.</text>
</comment>
<dbReference type="AlphaFoldDB" id="A0AA87Y700"/>
<accession>A0AA87Y700</accession>
<evidence type="ECO:0000313" key="1">
    <source>
        <dbReference type="EMBL" id="GGY88200.1"/>
    </source>
</evidence>
<sequence length="137" mass="14687">MLSGINHHNGADDARGCHALHMIAPVSAGTDSIHTMPAGAAGSADTMTAGSSHDWKFTTIGRYRTIAPSAILTCGPHKRTHKRTHKCPRAARIRRETSRGKGRWIGCFATMMLLHSAVLSKNGASTEPGAIQSHEFF</sequence>
<evidence type="ECO:0000313" key="2">
    <source>
        <dbReference type="Proteomes" id="UP000619512"/>
    </source>
</evidence>
<reference evidence="1" key="1">
    <citation type="journal article" date="2014" name="Int. J. Syst. Evol. Microbiol.">
        <title>Complete genome sequence of Corynebacterium casei LMG S-19264T (=DSM 44701T), isolated from a smear-ripened cheese.</title>
        <authorList>
            <consortium name="US DOE Joint Genome Institute (JGI-PGF)"/>
            <person name="Walter F."/>
            <person name="Albersmeier A."/>
            <person name="Kalinowski J."/>
            <person name="Ruckert C."/>
        </authorList>
    </citation>
    <scope>NUCLEOTIDE SEQUENCE</scope>
    <source>
        <strain evidence="1">KCTC 12344</strain>
    </source>
</reference>
<protein>
    <submittedName>
        <fullName evidence="1">Uncharacterized protein</fullName>
    </submittedName>
</protein>
<name>A0AA87Y700_9BURK</name>
<proteinExistence type="predicted"/>
<gene>
    <name evidence="1" type="ORF">GCM10007388_22030</name>
</gene>
<reference evidence="1" key="2">
    <citation type="submission" date="2022-12" db="EMBL/GenBank/DDBJ databases">
        <authorList>
            <person name="Sun Q."/>
            <person name="Kim S."/>
        </authorList>
    </citation>
    <scope>NUCLEOTIDE SEQUENCE</scope>
    <source>
        <strain evidence="1">KCTC 12344</strain>
    </source>
</reference>